<dbReference type="EMBL" id="KV722751">
    <property type="protein sequence ID" value="OCH83966.1"/>
    <property type="molecule type" value="Genomic_DNA"/>
</dbReference>
<sequence>MPSTVYFTRNNTGRMPERSQTLDMKGAKNIVGQEYKASHPDATAAEFNAYWNSLSNVMCEDKHRSSGLQYTLFMYPGGNYSAYLVKWKEILLGYDGSAWGRVLVQRGKQKVSRTEQLSTDNSRVEHLAVDGNRWRDGAKKRHTELEQMATEEDRGHLMSA</sequence>
<reference evidence="1 2" key="1">
    <citation type="submission" date="2016-07" db="EMBL/GenBank/DDBJ databases">
        <title>Draft genome of the white-rot fungus Obba rivulosa 3A-2.</title>
        <authorList>
            <consortium name="DOE Joint Genome Institute"/>
            <person name="Miettinen O."/>
            <person name="Riley R."/>
            <person name="Acob R."/>
            <person name="Barry K."/>
            <person name="Cullen D."/>
            <person name="De Vries R."/>
            <person name="Hainaut M."/>
            <person name="Hatakka A."/>
            <person name="Henrissat B."/>
            <person name="Hilden K."/>
            <person name="Kuo R."/>
            <person name="Labutti K."/>
            <person name="Lipzen A."/>
            <person name="Makela M.R."/>
            <person name="Sandor L."/>
            <person name="Spatafora J.W."/>
            <person name="Grigoriev I.V."/>
            <person name="Hibbett D.S."/>
        </authorList>
    </citation>
    <scope>NUCLEOTIDE SEQUENCE [LARGE SCALE GENOMIC DNA]</scope>
    <source>
        <strain evidence="1 2">3A-2</strain>
    </source>
</reference>
<dbReference type="Proteomes" id="UP000250043">
    <property type="component" value="Unassembled WGS sequence"/>
</dbReference>
<keyword evidence="2" id="KW-1185">Reference proteome</keyword>
<name>A0A8E2DEJ0_9APHY</name>
<evidence type="ECO:0000313" key="2">
    <source>
        <dbReference type="Proteomes" id="UP000250043"/>
    </source>
</evidence>
<dbReference type="AlphaFoldDB" id="A0A8E2DEJ0"/>
<accession>A0A8E2DEJ0</accession>
<gene>
    <name evidence="1" type="ORF">OBBRIDRAFT_808592</name>
</gene>
<proteinExistence type="predicted"/>
<organism evidence="1 2">
    <name type="scientific">Obba rivulosa</name>
    <dbReference type="NCBI Taxonomy" id="1052685"/>
    <lineage>
        <taxon>Eukaryota</taxon>
        <taxon>Fungi</taxon>
        <taxon>Dikarya</taxon>
        <taxon>Basidiomycota</taxon>
        <taxon>Agaricomycotina</taxon>
        <taxon>Agaricomycetes</taxon>
        <taxon>Polyporales</taxon>
        <taxon>Gelatoporiaceae</taxon>
        <taxon>Obba</taxon>
    </lineage>
</organism>
<protein>
    <submittedName>
        <fullName evidence="1">Uncharacterized protein</fullName>
    </submittedName>
</protein>
<evidence type="ECO:0000313" key="1">
    <source>
        <dbReference type="EMBL" id="OCH83966.1"/>
    </source>
</evidence>